<gene>
    <name evidence="3" type="ORF">FB551_0058</name>
</gene>
<evidence type="ECO:0000259" key="2">
    <source>
        <dbReference type="Pfam" id="PF13568"/>
    </source>
</evidence>
<dbReference type="InterPro" id="IPR025665">
    <property type="entry name" value="Beta-barrel_OMP_2"/>
</dbReference>
<comment type="caution">
    <text evidence="3">The sequence shown here is derived from an EMBL/GenBank/DDBJ whole genome shotgun (WGS) entry which is preliminary data.</text>
</comment>
<evidence type="ECO:0000313" key="3">
    <source>
        <dbReference type="EMBL" id="TQM20393.1"/>
    </source>
</evidence>
<keyword evidence="4" id="KW-1185">Reference proteome</keyword>
<accession>A0A543EFP9</accession>
<dbReference type="EMBL" id="VFPD01000001">
    <property type="protein sequence ID" value="TQM20393.1"/>
    <property type="molecule type" value="Genomic_DNA"/>
</dbReference>
<protein>
    <submittedName>
        <fullName evidence="3">Outer membrane protein with beta-barrel domain</fullName>
    </submittedName>
</protein>
<reference evidence="3 4" key="1">
    <citation type="submission" date="2019-06" db="EMBL/GenBank/DDBJ databases">
        <title>Sorghum-associated microbial communities from plants grown in Nebraska, USA.</title>
        <authorList>
            <person name="Schachtman D."/>
        </authorList>
    </citation>
    <scope>NUCLEOTIDE SEQUENCE [LARGE SCALE GENOMIC DNA]</scope>
    <source>
        <strain evidence="3 4">110</strain>
    </source>
</reference>
<dbReference type="SUPFAM" id="SSF56925">
    <property type="entry name" value="OMPA-like"/>
    <property type="match status" value="1"/>
</dbReference>
<dbReference type="Proteomes" id="UP000316437">
    <property type="component" value="Unassembled WGS sequence"/>
</dbReference>
<feature type="signal peptide" evidence="1">
    <location>
        <begin position="1"/>
        <end position="19"/>
    </location>
</feature>
<name>A0A543EFP9_9FLAO</name>
<organism evidence="3 4">
    <name type="scientific">Chryseobacterium aquifrigidense</name>
    <dbReference type="NCBI Taxonomy" id="558021"/>
    <lineage>
        <taxon>Bacteria</taxon>
        <taxon>Pseudomonadati</taxon>
        <taxon>Bacteroidota</taxon>
        <taxon>Flavobacteriia</taxon>
        <taxon>Flavobacteriales</taxon>
        <taxon>Weeksellaceae</taxon>
        <taxon>Chryseobacterium group</taxon>
        <taxon>Chryseobacterium</taxon>
    </lineage>
</organism>
<sequence length="212" mass="23889">MKKNIFFIAVFAFTAIFNAQETTKDPASMSFGVKGGYSLSNMKFFGTALDSKSYFYAGIVAEQPLSAKFGLQAELLYTQLGGKDAYPWYELVGNEVVNVGDMHFDYKFNQIQVPISVKYYIVPELSASVGMNLGFNISSKVKMNTVFNEAETHNYESLKTLNLFPFLGAEYKINQKFFVDARYNLNFIEMNKSNAVPTKIGFLQAGIGYRFK</sequence>
<evidence type="ECO:0000313" key="4">
    <source>
        <dbReference type="Proteomes" id="UP000316437"/>
    </source>
</evidence>
<feature type="chain" id="PRO_5022212327" evidence="1">
    <location>
        <begin position="20"/>
        <end position="212"/>
    </location>
</feature>
<evidence type="ECO:0000256" key="1">
    <source>
        <dbReference type="SAM" id="SignalP"/>
    </source>
</evidence>
<dbReference type="Gene3D" id="2.40.160.20">
    <property type="match status" value="1"/>
</dbReference>
<proteinExistence type="predicted"/>
<keyword evidence="1" id="KW-0732">Signal</keyword>
<dbReference type="AlphaFoldDB" id="A0A543EFP9"/>
<feature type="domain" description="Outer membrane protein beta-barrel" evidence="2">
    <location>
        <begin position="19"/>
        <end position="188"/>
    </location>
</feature>
<dbReference type="Pfam" id="PF13568">
    <property type="entry name" value="OMP_b-brl_2"/>
    <property type="match status" value="1"/>
</dbReference>
<dbReference type="InterPro" id="IPR011250">
    <property type="entry name" value="OMP/PagP_B-barrel"/>
</dbReference>
<dbReference type="RefSeq" id="WP_142013915.1">
    <property type="nucleotide sequence ID" value="NZ_VFPD01000001.1"/>
</dbReference>